<evidence type="ECO:0000313" key="2">
    <source>
        <dbReference type="EMBL" id="NMF10244.1"/>
    </source>
</evidence>
<sequence length="168" mass="17985">MRAIDAATTTNSSTSPAANAIATAAANEPRIAPQNTTGRHHSPSDARRLRFAAAWHRRSTAGTTADPSLRPAYAAPIAAPEAPPADALVVTPQSLDAADDGERLIAIAPDGRRLHFFHDGLFRWSTRTAAEIVVDADVAPGPSPRRLWVRHPDNGTWWTDAAVCHFID</sequence>
<dbReference type="Proteomes" id="UP000589552">
    <property type="component" value="Unassembled WGS sequence"/>
</dbReference>
<gene>
    <name evidence="2" type="ORF">HF852_11665</name>
    <name evidence="1" type="ORF">VVR64_00425</name>
</gene>
<reference evidence="1" key="3">
    <citation type="submission" date="2024-01" db="EMBL/GenBank/DDBJ databases">
        <authorList>
            <person name="De La Cruz K.F."/>
            <person name="Townsend E.C."/>
            <person name="Salamzade R."/>
            <person name="Kalan L.R."/>
        </authorList>
    </citation>
    <scope>NUCLEOTIDE SEQUENCE</scope>
    <source>
        <strain evidence="1">LK2569</strain>
    </source>
</reference>
<dbReference type="EMBL" id="JABAGA010000008">
    <property type="protein sequence ID" value="NMF10244.1"/>
    <property type="molecule type" value="Genomic_DNA"/>
</dbReference>
<evidence type="ECO:0000313" key="1">
    <source>
        <dbReference type="EMBL" id="MEX3527538.1"/>
    </source>
</evidence>
<dbReference type="Proteomes" id="UP001558353">
    <property type="component" value="Unassembled WGS sequence"/>
</dbReference>
<dbReference type="RefSeq" id="WP_168938383.1">
    <property type="nucleotide sequence ID" value="NZ_DYUU01000114.1"/>
</dbReference>
<reference evidence="1 4" key="2">
    <citation type="journal article" date="2024" name="Fungal Genet. Biol.">
        <title>The porcine skin microbiome exhibits broad fungal antagonism.</title>
        <authorList>
            <person name="De La Cruz K.F."/>
            <person name="Townsend E.C."/>
            <person name="Alex Cheong J.Z."/>
            <person name="Salamzade R."/>
            <person name="Liu A."/>
            <person name="Sandstrom S."/>
            <person name="Davila E."/>
            <person name="Huang L."/>
            <person name="Xu K.H."/>
            <person name="Wu S.Y."/>
            <person name="Meudt J.J."/>
            <person name="Shanmuganayagam D."/>
            <person name="Gibson A.L.F."/>
            <person name="Kalan L.R."/>
        </authorList>
    </citation>
    <scope>NUCLEOTIDE SEQUENCE [LARGE SCALE GENOMIC DNA]</scope>
    <source>
        <strain evidence="1 4">LK2569</strain>
    </source>
</reference>
<keyword evidence="4" id="KW-1185">Reference proteome</keyword>
<accession>A0A7X9SY53</accession>
<dbReference type="AlphaFoldDB" id="A0A7X9SY53"/>
<comment type="caution">
    <text evidence="2">The sequence shown here is derived from an EMBL/GenBank/DDBJ whole genome shotgun (WGS) entry which is preliminary data.</text>
</comment>
<organism evidence="2 3">
    <name type="scientific">Corynebacterium xerosis</name>
    <dbReference type="NCBI Taxonomy" id="1725"/>
    <lineage>
        <taxon>Bacteria</taxon>
        <taxon>Bacillati</taxon>
        <taxon>Actinomycetota</taxon>
        <taxon>Actinomycetes</taxon>
        <taxon>Mycobacteriales</taxon>
        <taxon>Corynebacteriaceae</taxon>
        <taxon>Corynebacterium</taxon>
    </lineage>
</organism>
<evidence type="ECO:0000313" key="3">
    <source>
        <dbReference type="Proteomes" id="UP000589552"/>
    </source>
</evidence>
<reference evidence="2 3" key="1">
    <citation type="submission" date="2020-04" db="EMBL/GenBank/DDBJ databases">
        <authorList>
            <person name="Hitch T.C.A."/>
            <person name="Wylensek D."/>
            <person name="Clavel T."/>
        </authorList>
    </citation>
    <scope>NUCLEOTIDE SEQUENCE [LARGE SCALE GENOMIC DNA]</scope>
    <source>
        <strain evidence="2 3">BL-383-APC-2I</strain>
    </source>
</reference>
<dbReference type="EMBL" id="JAYWMA010000001">
    <property type="protein sequence ID" value="MEX3527538.1"/>
    <property type="molecule type" value="Genomic_DNA"/>
</dbReference>
<proteinExistence type="predicted"/>
<protein>
    <submittedName>
        <fullName evidence="2">Uncharacterized protein</fullName>
    </submittedName>
</protein>
<evidence type="ECO:0000313" key="4">
    <source>
        <dbReference type="Proteomes" id="UP001558353"/>
    </source>
</evidence>
<name>A0A7X9SY53_9CORY</name>